<evidence type="ECO:0000256" key="1">
    <source>
        <dbReference type="SAM" id="MobiDB-lite"/>
    </source>
</evidence>
<feature type="compositionally biased region" description="Basic residues" evidence="1">
    <location>
        <begin position="114"/>
        <end position="129"/>
    </location>
</feature>
<dbReference type="EMBL" id="BLLS01000151">
    <property type="protein sequence ID" value="GFH88062.1"/>
    <property type="molecule type" value="Genomic_DNA"/>
</dbReference>
<organism evidence="2 3">
    <name type="scientific">Bacteroides acidifaciens</name>
    <dbReference type="NCBI Taxonomy" id="85831"/>
    <lineage>
        <taxon>Bacteria</taxon>
        <taxon>Pseudomonadati</taxon>
        <taxon>Bacteroidota</taxon>
        <taxon>Bacteroidia</taxon>
        <taxon>Bacteroidales</taxon>
        <taxon>Bacteroidaceae</taxon>
        <taxon>Bacteroides</taxon>
    </lineage>
</organism>
<dbReference type="AlphaFoldDB" id="A0A7J0A7F4"/>
<sequence>MASDHPRSHGHRTSANEGDRRAEDKARFGRAQGEHRPLDGGHPDVQFVGICQELRTRHSLDGRFPRHVALAHAGYVERHAHQQPHARHDRLFHHTVLFHRPGVAASRHFIGKRDGRRHRRARQTRHNAPRGRGLQRSVRAGHRFVQDV</sequence>
<accession>A0A7J0A7F4</accession>
<proteinExistence type="predicted"/>
<feature type="region of interest" description="Disordered" evidence="1">
    <location>
        <begin position="1"/>
        <end position="26"/>
    </location>
</feature>
<reference evidence="2 3" key="1">
    <citation type="journal article" date="2020" name="Microbiome">
        <title>Single-cell genomics of uncultured bacteria reveals dietary fiber responders in the mouse gut microbiota.</title>
        <authorList>
            <person name="Chijiiwa R."/>
            <person name="Hosokawa M."/>
            <person name="Kogawa M."/>
            <person name="Nishikawa Y."/>
            <person name="Ide K."/>
            <person name="Sakanashi C."/>
            <person name="Takahashi K."/>
            <person name="Takeyama H."/>
        </authorList>
    </citation>
    <scope>NUCLEOTIDE SEQUENCE [LARGE SCALE GENOMIC DNA]</scope>
    <source>
        <strain evidence="2">IMSAGC_001</strain>
    </source>
</reference>
<comment type="caution">
    <text evidence="2">The sequence shown here is derived from an EMBL/GenBank/DDBJ whole genome shotgun (WGS) entry which is preliminary data.</text>
</comment>
<evidence type="ECO:0000313" key="3">
    <source>
        <dbReference type="Proteomes" id="UP000491181"/>
    </source>
</evidence>
<gene>
    <name evidence="2" type="ORF">IMSAGC001_03497</name>
</gene>
<evidence type="ECO:0000313" key="2">
    <source>
        <dbReference type="EMBL" id="GFH88062.1"/>
    </source>
</evidence>
<protein>
    <submittedName>
        <fullName evidence="2">Uncharacterized protein</fullName>
    </submittedName>
</protein>
<name>A0A7J0A7F4_9BACE</name>
<feature type="compositionally biased region" description="Basic and acidic residues" evidence="1">
    <location>
        <begin position="17"/>
        <end position="26"/>
    </location>
</feature>
<dbReference type="Proteomes" id="UP000491181">
    <property type="component" value="Unassembled WGS sequence"/>
</dbReference>
<feature type="region of interest" description="Disordered" evidence="1">
    <location>
        <begin position="112"/>
        <end position="148"/>
    </location>
</feature>